<dbReference type="Gene3D" id="3.30.70.270">
    <property type="match status" value="2"/>
</dbReference>
<accession>A0A0D6L8W3</accession>
<dbReference type="GO" id="GO:0042575">
    <property type="term" value="C:DNA polymerase complex"/>
    <property type="evidence" value="ECO:0007669"/>
    <property type="project" value="UniProtKB-ARBA"/>
</dbReference>
<evidence type="ECO:0000313" key="10">
    <source>
        <dbReference type="EMBL" id="EPB67503.1"/>
    </source>
</evidence>
<feature type="domain" description="Reverse transcriptase" evidence="9">
    <location>
        <begin position="827"/>
        <end position="1025"/>
    </location>
</feature>
<dbReference type="GO" id="GO:0016787">
    <property type="term" value="F:hydrolase activity"/>
    <property type="evidence" value="ECO:0007669"/>
    <property type="project" value="UniProtKB-KW"/>
</dbReference>
<evidence type="ECO:0000256" key="5">
    <source>
        <dbReference type="ARBA" id="ARBA00022759"/>
    </source>
</evidence>
<keyword evidence="3" id="KW-0548">Nucleotidyltransferase</keyword>
<dbReference type="InterPro" id="IPR005162">
    <property type="entry name" value="Retrotrans_gag_dom"/>
</dbReference>
<dbReference type="Gene3D" id="2.40.70.10">
    <property type="entry name" value="Acid Proteases"/>
    <property type="match status" value="1"/>
</dbReference>
<dbReference type="GO" id="GO:0003964">
    <property type="term" value="F:RNA-directed DNA polymerase activity"/>
    <property type="evidence" value="ECO:0007669"/>
    <property type="project" value="UniProtKB-KW"/>
</dbReference>
<gene>
    <name evidence="10" type="ORF">ANCCEY_13407</name>
</gene>
<dbReference type="CDD" id="cd00303">
    <property type="entry name" value="retropepsin_like"/>
    <property type="match status" value="1"/>
</dbReference>
<dbReference type="GO" id="GO:0004519">
    <property type="term" value="F:endonuclease activity"/>
    <property type="evidence" value="ECO:0007669"/>
    <property type="project" value="UniProtKB-KW"/>
</dbReference>
<dbReference type="InterPro" id="IPR043128">
    <property type="entry name" value="Rev_trsase/Diguanyl_cyclase"/>
</dbReference>
<dbReference type="InterPro" id="IPR041373">
    <property type="entry name" value="RT_RNaseH"/>
</dbReference>
<keyword evidence="4" id="KW-0540">Nuclease</keyword>
<dbReference type="Gene3D" id="3.30.420.10">
    <property type="entry name" value="Ribonuclease H-like superfamily/Ribonuclease H"/>
    <property type="match status" value="1"/>
</dbReference>
<evidence type="ECO:0000256" key="2">
    <source>
        <dbReference type="ARBA" id="ARBA00022679"/>
    </source>
</evidence>
<evidence type="ECO:0000259" key="9">
    <source>
        <dbReference type="PROSITE" id="PS50878"/>
    </source>
</evidence>
<evidence type="ECO:0000256" key="3">
    <source>
        <dbReference type="ARBA" id="ARBA00022695"/>
    </source>
</evidence>
<dbReference type="PROSITE" id="PS50878">
    <property type="entry name" value="RT_POL"/>
    <property type="match status" value="1"/>
</dbReference>
<organism evidence="10 11">
    <name type="scientific">Ancylostoma ceylanicum</name>
    <dbReference type="NCBI Taxonomy" id="53326"/>
    <lineage>
        <taxon>Eukaryota</taxon>
        <taxon>Metazoa</taxon>
        <taxon>Ecdysozoa</taxon>
        <taxon>Nematoda</taxon>
        <taxon>Chromadorea</taxon>
        <taxon>Rhabditida</taxon>
        <taxon>Rhabditina</taxon>
        <taxon>Rhabditomorpha</taxon>
        <taxon>Strongyloidea</taxon>
        <taxon>Ancylostomatidae</taxon>
        <taxon>Ancylostomatinae</taxon>
        <taxon>Ancylostoma</taxon>
    </lineage>
</organism>
<dbReference type="PANTHER" id="PTHR37984:SF5">
    <property type="entry name" value="PROTEIN NYNRIN-LIKE"/>
    <property type="match status" value="1"/>
</dbReference>
<keyword evidence="7 10" id="KW-0695">RNA-directed DNA polymerase</keyword>
<dbReference type="Pfam" id="PF03732">
    <property type="entry name" value="Retrotrans_gag"/>
    <property type="match status" value="1"/>
</dbReference>
<feature type="compositionally biased region" description="Polar residues" evidence="8">
    <location>
        <begin position="171"/>
        <end position="185"/>
    </location>
</feature>
<dbReference type="SUPFAM" id="SSF56672">
    <property type="entry name" value="DNA/RNA polymerases"/>
    <property type="match status" value="1"/>
</dbReference>
<dbReference type="InterPro" id="IPR012337">
    <property type="entry name" value="RNaseH-like_sf"/>
</dbReference>
<dbReference type="Proteomes" id="UP000054495">
    <property type="component" value="Unassembled WGS sequence"/>
</dbReference>
<dbReference type="InterPro" id="IPR000477">
    <property type="entry name" value="RT_dom"/>
</dbReference>
<dbReference type="EMBL" id="KE125659">
    <property type="protein sequence ID" value="EPB67503.1"/>
    <property type="molecule type" value="Genomic_DNA"/>
</dbReference>
<keyword evidence="11" id="KW-1185">Reference proteome</keyword>
<protein>
    <recommendedName>
        <fullName evidence="1">RNA-directed DNA polymerase</fullName>
        <ecNumber evidence="1">2.7.7.49</ecNumber>
    </recommendedName>
</protein>
<dbReference type="InterPro" id="IPR043502">
    <property type="entry name" value="DNA/RNA_pol_sf"/>
</dbReference>
<dbReference type="InterPro" id="IPR050951">
    <property type="entry name" value="Retrovirus_Pol_polyprotein"/>
</dbReference>
<name>A0A0D6L8W3_9BILA</name>
<dbReference type="CDD" id="cd09274">
    <property type="entry name" value="RNase_HI_RT_Ty3"/>
    <property type="match status" value="1"/>
</dbReference>
<dbReference type="SUPFAM" id="SSF53098">
    <property type="entry name" value="Ribonuclease H-like"/>
    <property type="match status" value="1"/>
</dbReference>
<dbReference type="InterPro" id="IPR021109">
    <property type="entry name" value="Peptidase_aspartic_dom_sf"/>
</dbReference>
<evidence type="ECO:0000256" key="7">
    <source>
        <dbReference type="ARBA" id="ARBA00022918"/>
    </source>
</evidence>
<dbReference type="Pfam" id="PF00078">
    <property type="entry name" value="RVT_1"/>
    <property type="match status" value="1"/>
</dbReference>
<dbReference type="InterPro" id="IPR036397">
    <property type="entry name" value="RNaseH_sf"/>
</dbReference>
<keyword evidence="6" id="KW-0378">Hydrolase</keyword>
<dbReference type="SUPFAM" id="SSF51283">
    <property type="entry name" value="dUTPase-like"/>
    <property type="match status" value="1"/>
</dbReference>
<dbReference type="FunFam" id="3.30.70.270:FF:000026">
    <property type="entry name" value="Transposon Ty3-G Gag-Pol polyprotein"/>
    <property type="match status" value="1"/>
</dbReference>
<evidence type="ECO:0000256" key="6">
    <source>
        <dbReference type="ARBA" id="ARBA00022801"/>
    </source>
</evidence>
<evidence type="ECO:0000256" key="1">
    <source>
        <dbReference type="ARBA" id="ARBA00012493"/>
    </source>
</evidence>
<dbReference type="Pfam" id="PF17917">
    <property type="entry name" value="RT_RNaseH"/>
    <property type="match status" value="1"/>
</dbReference>
<evidence type="ECO:0000256" key="8">
    <source>
        <dbReference type="SAM" id="MobiDB-lite"/>
    </source>
</evidence>
<evidence type="ECO:0000313" key="11">
    <source>
        <dbReference type="Proteomes" id="UP000054495"/>
    </source>
</evidence>
<feature type="compositionally biased region" description="Basic and acidic residues" evidence="8">
    <location>
        <begin position="158"/>
        <end position="169"/>
    </location>
</feature>
<keyword evidence="5" id="KW-0255">Endonuclease</keyword>
<dbReference type="CDD" id="cd01647">
    <property type="entry name" value="RT_LTR"/>
    <property type="match status" value="1"/>
</dbReference>
<dbReference type="PANTHER" id="PTHR37984">
    <property type="entry name" value="PROTEIN CBG26694"/>
    <property type="match status" value="1"/>
</dbReference>
<dbReference type="SUPFAM" id="SSF50630">
    <property type="entry name" value="Acid proteases"/>
    <property type="match status" value="1"/>
</dbReference>
<feature type="region of interest" description="Disordered" evidence="8">
    <location>
        <begin position="137"/>
        <end position="185"/>
    </location>
</feature>
<evidence type="ECO:0000256" key="4">
    <source>
        <dbReference type="ARBA" id="ARBA00022722"/>
    </source>
</evidence>
<dbReference type="EC" id="2.7.7.49" evidence="1"/>
<proteinExistence type="predicted"/>
<dbReference type="GO" id="GO:0003676">
    <property type="term" value="F:nucleic acid binding"/>
    <property type="evidence" value="ECO:0007669"/>
    <property type="project" value="InterPro"/>
</dbReference>
<reference evidence="10 11" key="1">
    <citation type="submission" date="2013-05" db="EMBL/GenBank/DDBJ databases">
        <title>Draft genome of the parasitic nematode Anyclostoma ceylanicum.</title>
        <authorList>
            <person name="Mitreva M."/>
        </authorList>
    </citation>
    <scope>NUCLEOTIDE SEQUENCE [LARGE SCALE GENOMIC DNA]</scope>
</reference>
<dbReference type="InterPro" id="IPR036157">
    <property type="entry name" value="dUTPase-like_sf"/>
</dbReference>
<sequence>MVNPPLPDQLKTNTLVGFLEGEARDMVEDMPDQDKNSYSKIVEQLRGHFESHHFRSLARQQLSDCKQGQSEPARDFAERVKKLVKKVTRGQPKQAQNGRLLDEFLDRLKPTLRFHVKAANTPTFDEAVVKAITNPTACSSHTSSERRLSSQEPTAFQRPEDQRRSDYRNRPITTGNHSDETPMTENQKDAHIAALIERNNALADLAFAIKNRVYVHATVYAYHGSPNIESSIGPLDGCEYKDGYCSTKSGAAVIWTPEKEETCKYVLVSPMKGALIDNVWLSESKEFALSFSFSEPRIRDCDHSLIITDQGYAIEPYNRITRPKRHVENNRILQQVGLATTNQLVAQLCAVEDNMQNSLSTSFHHSILNLCKSVNSLSASLIAAVSANPTIAMRNVLQRSDIEAAFLGNNIVRTKSCVAISSSMYTLSAFNSSCFALPSVMITLPDKSQWKTFVDPVTGILSNDAPKVECKQGNHNALNAHLDAHPTEENRQSPTLVNIGKTNNNWLSHLIPNFYQPWVFLCCSIVSLKVIVRALMLYASFQVPSELSNLIRNWNPYQVPKHGNSTEPQNELPLVPKPAVERDVEQNFPKVFNISTREPAISAHIRLKVNGVNASALIDTGSCITLAAKNLCPALGIFNLDQPKSDSAIGMAGVHVPLAGSKKVELQVGDITLRPTFHFTEGPCVSNTISSYEVILGNDISAQLPLMTIDYGAQKVRFGSTVLPLGKFPPQPTGDAQRYVRVKQTVSIPANSEAFVVCTTQTEAPGKELILVSQCSKLANKDLIVAPALISSQRPVLLVSNPSNQPVTLYEGMRLANAKEVSKEGNVFSELANQDPNIPIACVNELIPDDPTYKVDLGKSDLSESERKQLEELLESFSDVFSRHQYDLDPYPVPRIDDVLEKIGGNRFYTTLDLASDYLQLPLDDESSFKCGVITENKVYQMTHLPFGLKSASSYFARIMARVLGGLEENVLTYIDDILIYSKDFPSHLNALRKVISRLREFNLKASPKKCVFAKNQITFLGHIINMHSYSPAEANTKTIREFPTPRNTKEVKRFLGMVGFFRKFIPNFANTAEPLTWLTRKDNKFQWTEKQEAASVELRDALLRKPILGYPDYKKSFHIFTDASAVAQAGALMQEYEVGTNKFYAIAYCSRTLTETERRWPVVQIELGAIIYALRQFKPYICMAKVVLHSDHKPLTFLLNKSKTHDNLARWMIELQSYDIKVVHIKGEKYTVADAISRALEDKSEMNSSRKELEDIIEFPVSLPTILVASEEPPRSATLPNRTFIRGTGHSIDMSRERKNDEFLSLIHSLKIGIPLPSAVPEKTKAEATAFAGKQKFATPYHSMGNGATERTFRTFQMMLSKFINIKQEDWDLFLPCVAFCYNTTINESTGETPYFLMFGRDPVFAVDRILEPQTLAHIPGPDEVSEYKAQLISALHLAWSNASKHAREYKTKMKAQYDKAARPSQIREGDRVFFKNYTNKQGLARKLCFP</sequence>
<keyword evidence="2" id="KW-0808">Transferase</keyword>